<reference evidence="2" key="1">
    <citation type="submission" date="2019-04" db="EMBL/GenBank/DDBJ databases">
        <authorList>
            <person name="Alioto T."/>
            <person name="Alioto T."/>
        </authorList>
    </citation>
    <scope>NUCLEOTIDE SEQUENCE [LARGE SCALE GENOMIC DNA]</scope>
</reference>
<keyword evidence="3" id="KW-1185">Reference proteome</keyword>
<dbReference type="EMBL" id="CABDUW010000246">
    <property type="protein sequence ID" value="VTJ63954.1"/>
    <property type="molecule type" value="Genomic_DNA"/>
</dbReference>
<dbReference type="AlphaFoldDB" id="A0A5E4B2Y0"/>
<name>A0A5E4B2Y0_MARMO</name>
<protein>
    <submittedName>
        <fullName evidence="2">Uncharacterized protein</fullName>
    </submittedName>
</protein>
<evidence type="ECO:0000256" key="1">
    <source>
        <dbReference type="SAM" id="MobiDB-lite"/>
    </source>
</evidence>
<evidence type="ECO:0000313" key="3">
    <source>
        <dbReference type="Proteomes" id="UP000335636"/>
    </source>
</evidence>
<proteinExistence type="predicted"/>
<feature type="region of interest" description="Disordered" evidence="1">
    <location>
        <begin position="31"/>
        <end position="50"/>
    </location>
</feature>
<sequence>HDVLGGDICDFHFHDFLDKFLAAGRSCKGQGTGAETCSPQSAQEQYQNIP</sequence>
<evidence type="ECO:0000313" key="2">
    <source>
        <dbReference type="EMBL" id="VTJ63954.1"/>
    </source>
</evidence>
<gene>
    <name evidence="2" type="ORF">MONAX_5E034943</name>
</gene>
<comment type="caution">
    <text evidence="2">The sequence shown here is derived from an EMBL/GenBank/DDBJ whole genome shotgun (WGS) entry which is preliminary data.</text>
</comment>
<dbReference type="Proteomes" id="UP000335636">
    <property type="component" value="Unassembled WGS sequence"/>
</dbReference>
<organism evidence="2 3">
    <name type="scientific">Marmota monax</name>
    <name type="common">Woodchuck</name>
    <dbReference type="NCBI Taxonomy" id="9995"/>
    <lineage>
        <taxon>Eukaryota</taxon>
        <taxon>Metazoa</taxon>
        <taxon>Chordata</taxon>
        <taxon>Craniata</taxon>
        <taxon>Vertebrata</taxon>
        <taxon>Euteleostomi</taxon>
        <taxon>Mammalia</taxon>
        <taxon>Eutheria</taxon>
        <taxon>Euarchontoglires</taxon>
        <taxon>Glires</taxon>
        <taxon>Rodentia</taxon>
        <taxon>Sciuromorpha</taxon>
        <taxon>Sciuridae</taxon>
        <taxon>Xerinae</taxon>
        <taxon>Marmotini</taxon>
        <taxon>Marmota</taxon>
    </lineage>
</organism>
<accession>A0A5E4B2Y0</accession>
<feature type="non-terminal residue" evidence="2">
    <location>
        <position position="1"/>
    </location>
</feature>
<feature type="compositionally biased region" description="Polar residues" evidence="1">
    <location>
        <begin position="33"/>
        <end position="50"/>
    </location>
</feature>